<organism evidence="2 3">
    <name type="scientific">Actinotignum sanguinis</name>
    <dbReference type="NCBI Taxonomy" id="1445614"/>
    <lineage>
        <taxon>Bacteria</taxon>
        <taxon>Bacillati</taxon>
        <taxon>Actinomycetota</taxon>
        <taxon>Actinomycetes</taxon>
        <taxon>Actinomycetales</taxon>
        <taxon>Actinomycetaceae</taxon>
        <taxon>Actinotignum</taxon>
    </lineage>
</organism>
<feature type="compositionally biased region" description="Polar residues" evidence="1">
    <location>
        <begin position="105"/>
        <end position="115"/>
    </location>
</feature>
<evidence type="ECO:0000313" key="2">
    <source>
        <dbReference type="EMBL" id="MDE1657057.1"/>
    </source>
</evidence>
<gene>
    <name evidence="2" type="ORF">PWJ81_08250</name>
</gene>
<comment type="caution">
    <text evidence="2">The sequence shown here is derived from an EMBL/GenBank/DDBJ whole genome shotgun (WGS) entry which is preliminary data.</text>
</comment>
<dbReference type="RefSeq" id="WP_274778649.1">
    <property type="nucleotide sequence ID" value="NZ_JARBHI010000022.1"/>
</dbReference>
<feature type="compositionally biased region" description="Low complexity" evidence="1">
    <location>
        <begin position="79"/>
        <end position="88"/>
    </location>
</feature>
<proteinExistence type="predicted"/>
<dbReference type="PROSITE" id="PS51257">
    <property type="entry name" value="PROKAR_LIPOPROTEIN"/>
    <property type="match status" value="1"/>
</dbReference>
<dbReference type="EMBL" id="JARBHI010000022">
    <property type="protein sequence ID" value="MDE1657057.1"/>
    <property type="molecule type" value="Genomic_DNA"/>
</dbReference>
<evidence type="ECO:0000256" key="1">
    <source>
        <dbReference type="SAM" id="MobiDB-lite"/>
    </source>
</evidence>
<feature type="region of interest" description="Disordered" evidence="1">
    <location>
        <begin position="79"/>
        <end position="118"/>
    </location>
</feature>
<keyword evidence="3" id="KW-1185">Reference proteome</keyword>
<feature type="compositionally biased region" description="Gly residues" evidence="1">
    <location>
        <begin position="89"/>
        <end position="101"/>
    </location>
</feature>
<sequence>MMRRDTNPALRPRWFLRALIIGISAVALLGSCTVSAPALAREYEDNEERVYTAHTDGGGVTVEGQARYTRRLPAGAAGALSGSDAATGSDGGDSGYSGGGPEDSMTTTATGSGTDPATGAYGLPWSRGALVAAVRDTSLPGHVRGAAGILSWILGHGTPPASSQAAVLPSAAQLETIIHTESIRIAAANAAAWMEPARGWVAINYPVHLHYSAPAQRHTVTLLGAEVVIDLVPVRVSWEVPGATSVTTGKAGNTTPSGSLPGHSAQPIPARQPYTEVIYHRANEEVKATLIVEWEVRYTVAGQSRTVPQLLTTRSETAPVITRELEAHLIG</sequence>
<name>A0ABT5V7W1_9ACTO</name>
<reference evidence="2 3" key="1">
    <citation type="submission" date="2023-02" db="EMBL/GenBank/DDBJ databases">
        <title>Defining the Infant Male Urobiome and Moving Towards Mechanisms in Urobiome Research.</title>
        <authorList>
            <person name="Reasoner S."/>
            <person name="Flores V."/>
            <person name="Van Horn G."/>
            <person name="Morales G."/>
            <person name="Peard L."/>
            <person name="Abelson B."/>
            <person name="Manuel C."/>
            <person name="Lee J."/>
            <person name="Baker B."/>
            <person name="Williams T."/>
            <person name="Schmitz J."/>
            <person name="Clayton D."/>
            <person name="Hadjifrangiskou M."/>
        </authorList>
    </citation>
    <scope>NUCLEOTIDE SEQUENCE [LARGE SCALE GENOMIC DNA]</scope>
    <source>
        <strain evidence="2 3">AS1053</strain>
    </source>
</reference>
<evidence type="ECO:0000313" key="3">
    <source>
        <dbReference type="Proteomes" id="UP001219297"/>
    </source>
</evidence>
<protein>
    <submittedName>
        <fullName evidence="2">Uncharacterized protein</fullName>
    </submittedName>
</protein>
<feature type="compositionally biased region" description="Polar residues" evidence="1">
    <location>
        <begin position="244"/>
        <end position="258"/>
    </location>
</feature>
<feature type="region of interest" description="Disordered" evidence="1">
    <location>
        <begin position="244"/>
        <end position="267"/>
    </location>
</feature>
<accession>A0ABT5V7W1</accession>
<dbReference type="Proteomes" id="UP001219297">
    <property type="component" value="Unassembled WGS sequence"/>
</dbReference>